<feature type="region of interest" description="C" evidence="10">
    <location>
        <begin position="565"/>
        <end position="642"/>
    </location>
</feature>
<name>A0A956SFL6_UNCEI</name>
<comment type="similarity">
    <text evidence="2 10">Belongs to the heat shock protein 90 family.</text>
</comment>
<dbReference type="Gene3D" id="3.30.565.10">
    <property type="entry name" value="Histidine kinase-like ATPase, C-terminal domain"/>
    <property type="match status" value="1"/>
</dbReference>
<dbReference type="NCBIfam" id="NF003555">
    <property type="entry name" value="PRK05218.1"/>
    <property type="match status" value="1"/>
</dbReference>
<feature type="region of interest" description="A; substrate-binding" evidence="10">
    <location>
        <begin position="1"/>
        <end position="344"/>
    </location>
</feature>
<dbReference type="InterPro" id="IPR001404">
    <property type="entry name" value="Hsp90_fam"/>
</dbReference>
<dbReference type="InterPro" id="IPR037196">
    <property type="entry name" value="HSP90_C"/>
</dbReference>
<dbReference type="InterPro" id="IPR020575">
    <property type="entry name" value="Hsp90_N"/>
</dbReference>
<comment type="subunit">
    <text evidence="10">Homodimer.</text>
</comment>
<protein>
    <recommendedName>
        <fullName evidence="9 10">Chaperone protein HtpG</fullName>
    </recommendedName>
    <alternativeName>
        <fullName evidence="10">Heat shock protein HtpG</fullName>
    </alternativeName>
    <alternativeName>
        <fullName evidence="10">High temperature protein G</fullName>
    </alternativeName>
</protein>
<comment type="caution">
    <text evidence="10">Lacks conserved residue(s) required for the propagation of feature annotation.</text>
</comment>
<feature type="binding site" evidence="11">
    <location>
        <position position="99"/>
    </location>
    <ligand>
        <name>ATP</name>
        <dbReference type="ChEBI" id="CHEBI:30616"/>
    </ligand>
</feature>
<feature type="binding site" evidence="11">
    <location>
        <position position="85"/>
    </location>
    <ligand>
        <name>ATP</name>
        <dbReference type="ChEBI" id="CHEBI:30616"/>
    </ligand>
</feature>
<dbReference type="AlphaFoldDB" id="A0A956SFL6"/>
<comment type="function">
    <text evidence="8 10">Molecular chaperone. Has ATPase activity.</text>
</comment>
<gene>
    <name evidence="10 13" type="primary">htpG</name>
    <name evidence="13" type="ORF">KDA27_21600</name>
</gene>
<evidence type="ECO:0000256" key="5">
    <source>
        <dbReference type="ARBA" id="ARBA00022840"/>
    </source>
</evidence>
<dbReference type="SUPFAM" id="SSF55874">
    <property type="entry name" value="ATPase domain of HSP90 chaperone/DNA topoisomerase II/histidine kinase"/>
    <property type="match status" value="1"/>
</dbReference>
<feature type="binding site" evidence="11">
    <location>
        <begin position="123"/>
        <end position="128"/>
    </location>
    <ligand>
        <name>ATP</name>
        <dbReference type="ChEBI" id="CHEBI:30616"/>
    </ligand>
</feature>
<proteinExistence type="inferred from homology"/>
<reference evidence="13" key="1">
    <citation type="submission" date="2020-04" db="EMBL/GenBank/DDBJ databases">
        <authorList>
            <person name="Zhang T."/>
        </authorList>
    </citation>
    <scope>NUCLEOTIDE SEQUENCE</scope>
    <source>
        <strain evidence="13">HKST-UBA02</strain>
    </source>
</reference>
<dbReference type="Pfam" id="PF13589">
    <property type="entry name" value="HATPase_c_3"/>
    <property type="match status" value="1"/>
</dbReference>
<evidence type="ECO:0000256" key="9">
    <source>
        <dbReference type="ARBA" id="ARBA00070675"/>
    </source>
</evidence>
<sequence length="642" mass="73140">MTATIERHEFQAEAKQLLDLMIHSVYSNKDIFLRELISNASDAIDKRRVLSLSDEKIGFPADPEIRIETDPENRTVSIIDSGVGMSRSEVVEYVGTLAKSGTKEFLAQLKESREAPSAELIGQFGVGFYSAFLVADRVDLTTRRAGEEHATRWQSSGDGTYTLAEAERDEVGTTITLHLKKVDEEDGIADYTQEWKIREIVKQYSDFVTYPVRMDVERTEGTGDEQKTVQTTETLNSMKAIWARSPEDVTEEEYTEFYKHVSHDWTEPLTHIRYHAEGTLEYTMLLYIPSSAPYDLFHFHHRRGVNLYVKRIFIMDDCEDLVPTHLRFVKGVVDSEDLSLNISREILQQDRQIKAMRKQLEKKVLSELDKMKREDSDKFGTFWKEFGKVLKEGIMDTMGASENAEKILSLCLFESTHSETESTSLSDYVSRMRPGQDKIYYVTGESRALLESSPQLEAYKAKGYEVLLLTDTVDEIWTGAFPPKYQEHEFESVAKGAGELGTEDERKKEEEALEEKKKTFASLLEAAQKHLEDDVKDVRLSKRLTESPACLVGDENDMTPQMEQILKSMGRDPGKQKRILELNPDHPVMKTLQSIFEKDPNDPRIADYAQLVYGQAVLAEGGKLENPAKFTKLLTDLLAKAL</sequence>
<dbReference type="FunFam" id="3.30.565.10:FF:000009">
    <property type="entry name" value="Molecular chaperone HtpG"/>
    <property type="match status" value="1"/>
</dbReference>
<dbReference type="SUPFAM" id="SSF110942">
    <property type="entry name" value="HSP90 C-terminal domain"/>
    <property type="match status" value="1"/>
</dbReference>
<reference evidence="13" key="2">
    <citation type="journal article" date="2021" name="Microbiome">
        <title>Successional dynamics and alternative stable states in a saline activated sludge microbial community over 9 years.</title>
        <authorList>
            <person name="Wang Y."/>
            <person name="Ye J."/>
            <person name="Ju F."/>
            <person name="Liu L."/>
            <person name="Boyd J.A."/>
            <person name="Deng Y."/>
            <person name="Parks D.H."/>
            <person name="Jiang X."/>
            <person name="Yin X."/>
            <person name="Woodcroft B.J."/>
            <person name="Tyson G.W."/>
            <person name="Hugenholtz P."/>
            <person name="Polz M.F."/>
            <person name="Zhang T."/>
        </authorList>
    </citation>
    <scope>NUCLEOTIDE SEQUENCE</scope>
    <source>
        <strain evidence="13">HKST-UBA02</strain>
    </source>
</reference>
<dbReference type="GO" id="GO:0005737">
    <property type="term" value="C:cytoplasm"/>
    <property type="evidence" value="ECO:0007669"/>
    <property type="project" value="UniProtKB-SubCell"/>
</dbReference>
<evidence type="ECO:0000256" key="8">
    <source>
        <dbReference type="ARBA" id="ARBA00058590"/>
    </source>
</evidence>
<keyword evidence="4 10" id="KW-0547">Nucleotide-binding</keyword>
<evidence type="ECO:0000256" key="10">
    <source>
        <dbReference type="HAMAP-Rule" id="MF_00505"/>
    </source>
</evidence>
<evidence type="ECO:0000256" key="7">
    <source>
        <dbReference type="ARBA" id="ARBA00023186"/>
    </source>
</evidence>
<dbReference type="SMART" id="SM00387">
    <property type="entry name" value="HATPase_c"/>
    <property type="match status" value="1"/>
</dbReference>
<evidence type="ECO:0000256" key="4">
    <source>
        <dbReference type="ARBA" id="ARBA00022741"/>
    </source>
</evidence>
<dbReference type="PROSITE" id="PS00298">
    <property type="entry name" value="HSP90"/>
    <property type="match status" value="1"/>
</dbReference>
<dbReference type="GO" id="GO:0005524">
    <property type="term" value="F:ATP binding"/>
    <property type="evidence" value="ECO:0007669"/>
    <property type="project" value="UniProtKB-UniRule"/>
</dbReference>
<feature type="binding site" evidence="11">
    <location>
        <position position="344"/>
    </location>
    <ligand>
        <name>ATP</name>
        <dbReference type="ChEBI" id="CHEBI:30616"/>
    </ligand>
</feature>
<dbReference type="GO" id="GO:0140662">
    <property type="term" value="F:ATP-dependent protein folding chaperone"/>
    <property type="evidence" value="ECO:0007669"/>
    <property type="project" value="InterPro"/>
</dbReference>
<dbReference type="Gene3D" id="3.40.50.11260">
    <property type="match status" value="1"/>
</dbReference>
<evidence type="ECO:0000256" key="6">
    <source>
        <dbReference type="ARBA" id="ARBA00023016"/>
    </source>
</evidence>
<evidence type="ECO:0000256" key="2">
    <source>
        <dbReference type="ARBA" id="ARBA00008239"/>
    </source>
</evidence>
<keyword evidence="6 10" id="KW-0346">Stress response</keyword>
<feature type="binding site" evidence="11">
    <location>
        <position position="80"/>
    </location>
    <ligand>
        <name>ATP</name>
        <dbReference type="ChEBI" id="CHEBI:30616"/>
    </ligand>
</feature>
<comment type="subcellular location">
    <subcellularLocation>
        <location evidence="1 10">Cytoplasm</location>
    </subcellularLocation>
</comment>
<dbReference type="Proteomes" id="UP000739538">
    <property type="component" value="Unassembled WGS sequence"/>
</dbReference>
<dbReference type="GO" id="GO:0051082">
    <property type="term" value="F:unfolded protein binding"/>
    <property type="evidence" value="ECO:0007669"/>
    <property type="project" value="UniProtKB-UniRule"/>
</dbReference>
<comment type="caution">
    <text evidence="13">The sequence shown here is derived from an EMBL/GenBank/DDBJ whole genome shotgun (WGS) entry which is preliminary data.</text>
</comment>
<dbReference type="GO" id="GO:0016887">
    <property type="term" value="F:ATP hydrolysis activity"/>
    <property type="evidence" value="ECO:0007669"/>
    <property type="project" value="InterPro"/>
</dbReference>
<dbReference type="PANTHER" id="PTHR11528">
    <property type="entry name" value="HEAT SHOCK PROTEIN 90 FAMILY MEMBER"/>
    <property type="match status" value="1"/>
</dbReference>
<evidence type="ECO:0000256" key="1">
    <source>
        <dbReference type="ARBA" id="ARBA00004496"/>
    </source>
</evidence>
<keyword evidence="7 10" id="KW-0143">Chaperone</keyword>
<feature type="binding site" evidence="11">
    <location>
        <position position="39"/>
    </location>
    <ligand>
        <name>ATP</name>
        <dbReference type="ChEBI" id="CHEBI:30616"/>
    </ligand>
</feature>
<dbReference type="PIRSF" id="PIRSF002583">
    <property type="entry name" value="Hsp90"/>
    <property type="match status" value="1"/>
</dbReference>
<evidence type="ECO:0000256" key="3">
    <source>
        <dbReference type="ARBA" id="ARBA00022490"/>
    </source>
</evidence>
<dbReference type="InterPro" id="IPR020568">
    <property type="entry name" value="Ribosomal_Su5_D2-typ_SF"/>
</dbReference>
<accession>A0A956SFL6</accession>
<dbReference type="Gene3D" id="3.30.230.80">
    <property type="match status" value="1"/>
</dbReference>
<dbReference type="Gene3D" id="1.20.120.790">
    <property type="entry name" value="Heat shock protein 90, C-terminal domain"/>
    <property type="match status" value="1"/>
</dbReference>
<organism evidence="13 14">
    <name type="scientific">Eiseniibacteriota bacterium</name>
    <dbReference type="NCBI Taxonomy" id="2212470"/>
    <lineage>
        <taxon>Bacteria</taxon>
        <taxon>Candidatus Eiseniibacteriota</taxon>
    </lineage>
</organism>
<keyword evidence="5 10" id="KW-0067">ATP-binding</keyword>
<evidence type="ECO:0000313" key="13">
    <source>
        <dbReference type="EMBL" id="MCA9758406.1"/>
    </source>
</evidence>
<keyword evidence="3 10" id="KW-0963">Cytoplasm</keyword>
<dbReference type="EMBL" id="JAGQHS010000169">
    <property type="protein sequence ID" value="MCA9758406.1"/>
    <property type="molecule type" value="Genomic_DNA"/>
</dbReference>
<dbReference type="SUPFAM" id="SSF54211">
    <property type="entry name" value="Ribosomal protein S5 domain 2-like"/>
    <property type="match status" value="1"/>
</dbReference>
<dbReference type="InterPro" id="IPR019805">
    <property type="entry name" value="Heat_shock_protein_90_CS"/>
</dbReference>
<dbReference type="CDD" id="cd16927">
    <property type="entry name" value="HATPase_Hsp90-like"/>
    <property type="match status" value="1"/>
</dbReference>
<feature type="binding site" evidence="11">
    <location>
        <begin position="100"/>
        <end position="101"/>
    </location>
    <ligand>
        <name>ATP</name>
        <dbReference type="ChEBI" id="CHEBI:30616"/>
    </ligand>
</feature>
<evidence type="ECO:0000313" key="14">
    <source>
        <dbReference type="Proteomes" id="UP000739538"/>
    </source>
</evidence>
<feature type="domain" description="Histidine kinase/HSP90-like ATPase" evidence="12">
    <location>
        <begin position="28"/>
        <end position="183"/>
    </location>
</feature>
<feature type="binding site" evidence="11">
    <location>
        <position position="173"/>
    </location>
    <ligand>
        <name>ATP</name>
        <dbReference type="ChEBI" id="CHEBI:30616"/>
    </ligand>
</feature>
<dbReference type="FunFam" id="3.30.230.80:FF:000002">
    <property type="entry name" value="Molecular chaperone HtpG"/>
    <property type="match status" value="1"/>
</dbReference>
<dbReference type="Pfam" id="PF00183">
    <property type="entry name" value="HSP90"/>
    <property type="match status" value="1"/>
</dbReference>
<evidence type="ECO:0000256" key="11">
    <source>
        <dbReference type="PIRSR" id="PIRSR002583-1"/>
    </source>
</evidence>
<dbReference type="HAMAP" id="MF_00505">
    <property type="entry name" value="HSP90"/>
    <property type="match status" value="1"/>
</dbReference>
<dbReference type="InterPro" id="IPR003594">
    <property type="entry name" value="HATPase_dom"/>
</dbReference>
<dbReference type="InterPro" id="IPR036890">
    <property type="entry name" value="HATPase_C_sf"/>
</dbReference>
<evidence type="ECO:0000259" key="12">
    <source>
        <dbReference type="SMART" id="SM00387"/>
    </source>
</evidence>
<dbReference type="PRINTS" id="PR00775">
    <property type="entry name" value="HEATSHOCK90"/>
</dbReference>
<feature type="binding site" evidence="11">
    <location>
        <position position="35"/>
    </location>
    <ligand>
        <name>ATP</name>
        <dbReference type="ChEBI" id="CHEBI:30616"/>
    </ligand>
</feature>